<dbReference type="EMBL" id="MN740953">
    <property type="protein sequence ID" value="QHU19592.1"/>
    <property type="molecule type" value="Genomic_DNA"/>
</dbReference>
<dbReference type="GO" id="GO:0003677">
    <property type="term" value="F:DNA binding"/>
    <property type="evidence" value="ECO:0007669"/>
    <property type="project" value="InterPro"/>
</dbReference>
<dbReference type="AlphaFoldDB" id="A0A6C0KNM3"/>
<dbReference type="Pfam" id="PF03749">
    <property type="entry name" value="SfsA"/>
    <property type="match status" value="2"/>
</dbReference>
<dbReference type="InterPro" id="IPR005224">
    <property type="entry name" value="SfsA"/>
</dbReference>
<feature type="domain" description="Sugar fermentation stimulation protein C-terminal" evidence="1">
    <location>
        <begin position="190"/>
        <end position="277"/>
    </location>
</feature>
<organism evidence="2">
    <name type="scientific">viral metagenome</name>
    <dbReference type="NCBI Taxonomy" id="1070528"/>
    <lineage>
        <taxon>unclassified sequences</taxon>
        <taxon>metagenomes</taxon>
        <taxon>organismal metagenomes</taxon>
    </lineage>
</organism>
<proteinExistence type="predicted"/>
<evidence type="ECO:0000313" key="2">
    <source>
        <dbReference type="EMBL" id="QHU19592.1"/>
    </source>
</evidence>
<dbReference type="PANTHER" id="PTHR30545:SF3">
    <property type="entry name" value="SUGAR FERMENTATION STIMULATION PROTEIN C-TERMINAL DOMAIN-CONTAINING PROTEIN"/>
    <property type="match status" value="1"/>
</dbReference>
<evidence type="ECO:0000259" key="1">
    <source>
        <dbReference type="Pfam" id="PF03749"/>
    </source>
</evidence>
<dbReference type="PANTHER" id="PTHR30545">
    <property type="entry name" value="SUGAR FERMENTATION STIMULATION PROTEIN A"/>
    <property type="match status" value="1"/>
</dbReference>
<dbReference type="InterPro" id="IPR040452">
    <property type="entry name" value="SfsA_C"/>
</dbReference>
<sequence>MLATIMLHKLNDLELVKVVSRPSKVCKTPYVADIELSDGSIVQAHCASLGCCGLCEKDCYVYASPIKSNCAQSKSKVCSYKIYLARFYEEKVINGLMVINNQLIGIDPKLAETLVENALTQNCLKTLPNIKSYKREVSLLNSRFDFAGIDEQGKYFVLEVKNVPLADYADVSSSERKKMIKNGEFANIAINQKISYFPDGYRKKKEALVSERALKHINELAEISQSKISRPIICFVVQRTDVSSFQASLLDPIYRAAFTDAIKQGVEVIVLVVSWNANGEASFVSCDLPVN</sequence>
<reference evidence="2" key="1">
    <citation type="journal article" date="2020" name="Nature">
        <title>Giant virus diversity and host interactions through global metagenomics.</title>
        <authorList>
            <person name="Schulz F."/>
            <person name="Roux S."/>
            <person name="Paez-Espino D."/>
            <person name="Jungbluth S."/>
            <person name="Walsh D.A."/>
            <person name="Denef V.J."/>
            <person name="McMahon K.D."/>
            <person name="Konstantinidis K.T."/>
            <person name="Eloe-Fadrosh E.A."/>
            <person name="Kyrpides N.C."/>
            <person name="Woyke T."/>
        </authorList>
    </citation>
    <scope>NUCLEOTIDE SEQUENCE</scope>
    <source>
        <strain evidence="2">GVMAG-S-3300013014-113</strain>
    </source>
</reference>
<name>A0A6C0KNM3_9ZZZZ</name>
<feature type="domain" description="Sugar fermentation stimulation protein C-terminal" evidence="1">
    <location>
        <begin position="110"/>
        <end position="167"/>
    </location>
</feature>
<protein>
    <recommendedName>
        <fullName evidence="1">Sugar fermentation stimulation protein C-terminal domain-containing protein</fullName>
    </recommendedName>
</protein>
<accession>A0A6C0KNM3</accession>
<dbReference type="Gene3D" id="3.40.1350.60">
    <property type="match status" value="1"/>
</dbReference>